<dbReference type="InterPro" id="IPR015018">
    <property type="entry name" value="DUF1905"/>
</dbReference>
<evidence type="ECO:0000313" key="2">
    <source>
        <dbReference type="Proteomes" id="UP001262032"/>
    </source>
</evidence>
<proteinExistence type="predicted"/>
<dbReference type="Proteomes" id="UP001262032">
    <property type="component" value="Unassembled WGS sequence"/>
</dbReference>
<evidence type="ECO:0008006" key="3">
    <source>
        <dbReference type="Google" id="ProtNLM"/>
    </source>
</evidence>
<protein>
    <recommendedName>
        <fullName evidence="3">DUF1905 domain-containing protein</fullName>
    </recommendedName>
</protein>
<organism evidence="1 2">
    <name type="scientific">Pseudarthrobacter oxydans</name>
    <name type="common">Arthrobacter oxydans</name>
    <dbReference type="NCBI Taxonomy" id="1671"/>
    <lineage>
        <taxon>Bacteria</taxon>
        <taxon>Bacillati</taxon>
        <taxon>Actinomycetota</taxon>
        <taxon>Actinomycetes</taxon>
        <taxon>Micrococcales</taxon>
        <taxon>Micrococcaceae</taxon>
        <taxon>Pseudarthrobacter</taxon>
    </lineage>
</organism>
<dbReference type="InterPro" id="IPR037079">
    <property type="entry name" value="AF2212/PG0164-like_sf"/>
</dbReference>
<dbReference type="RefSeq" id="WP_310113330.1">
    <property type="nucleotide sequence ID" value="NZ_CAXURQ020000001.1"/>
</dbReference>
<comment type="caution">
    <text evidence="1">The sequence shown here is derived from an EMBL/GenBank/DDBJ whole genome shotgun (WGS) entry which is preliminary data.</text>
</comment>
<evidence type="ECO:0000313" key="1">
    <source>
        <dbReference type="EMBL" id="MDR7165145.1"/>
    </source>
</evidence>
<dbReference type="EMBL" id="JAVDWN010000012">
    <property type="protein sequence ID" value="MDR7165145.1"/>
    <property type="molecule type" value="Genomic_DNA"/>
</dbReference>
<dbReference type="AlphaFoldDB" id="A0AAW8NFM3"/>
<dbReference type="GeneID" id="97423623"/>
<name>A0AAW8NFM3_PSEOX</name>
<dbReference type="SUPFAM" id="SSF141694">
    <property type="entry name" value="AF2212/PG0164-like"/>
    <property type="match status" value="1"/>
</dbReference>
<sequence length="100" mass="10872">MTSSYSFTAELWLYPGEAGWHFLTLPPDVADDIRARNAGHSKAFGSIQVTAEISGHTWQTSLFPDAHKGTYLLPVKKAIRARARISEGDAVKVSLSVIGT</sequence>
<dbReference type="Pfam" id="PF08922">
    <property type="entry name" value="DUF1905"/>
    <property type="match status" value="1"/>
</dbReference>
<accession>A0AAW8NFM3</accession>
<reference evidence="1" key="1">
    <citation type="submission" date="2023-07" db="EMBL/GenBank/DDBJ databases">
        <title>Sorghum-associated microbial communities from plants grown in Nebraska, USA.</title>
        <authorList>
            <person name="Schachtman D."/>
        </authorList>
    </citation>
    <scope>NUCLEOTIDE SEQUENCE</scope>
    <source>
        <strain evidence="1">BE261</strain>
    </source>
</reference>
<dbReference type="Gene3D" id="2.40.30.100">
    <property type="entry name" value="AF2212/PG0164-like"/>
    <property type="match status" value="1"/>
</dbReference>
<gene>
    <name evidence="1" type="ORF">J2X12_003190</name>
</gene>